<dbReference type="Pfam" id="PF14392">
    <property type="entry name" value="zf-CCHC_4"/>
    <property type="match status" value="1"/>
</dbReference>
<dbReference type="PANTHER" id="PTHR31286:SF178">
    <property type="entry name" value="DUF4283 DOMAIN-CONTAINING PROTEIN"/>
    <property type="match status" value="1"/>
</dbReference>
<organism evidence="4 5">
    <name type="scientific">Cannabis sativa</name>
    <name type="common">Hemp</name>
    <name type="synonym">Marijuana</name>
    <dbReference type="NCBI Taxonomy" id="3483"/>
    <lineage>
        <taxon>Eukaryota</taxon>
        <taxon>Viridiplantae</taxon>
        <taxon>Streptophyta</taxon>
        <taxon>Embryophyta</taxon>
        <taxon>Tracheophyta</taxon>
        <taxon>Spermatophyta</taxon>
        <taxon>Magnoliopsida</taxon>
        <taxon>eudicotyledons</taxon>
        <taxon>Gunneridae</taxon>
        <taxon>Pentapetalae</taxon>
        <taxon>rosids</taxon>
        <taxon>fabids</taxon>
        <taxon>Rosales</taxon>
        <taxon>Cannabaceae</taxon>
        <taxon>Cannabis</taxon>
    </lineage>
</organism>
<keyword evidence="5" id="KW-1185">Reference proteome</keyword>
<name>A0A803PLJ9_CANSA</name>
<dbReference type="Pfam" id="PF14111">
    <property type="entry name" value="DUF4283"/>
    <property type="match status" value="1"/>
</dbReference>
<evidence type="ECO:0008006" key="6">
    <source>
        <dbReference type="Google" id="ProtNLM"/>
    </source>
</evidence>
<dbReference type="InterPro" id="IPR025558">
    <property type="entry name" value="DUF4283"/>
</dbReference>
<sequence>MASSSTNPNPISALDDEDSLVHDFDHISIHSSTDTDAFCLIFKLLSPKPAKPSWIEKAMTEAWTLRFPCQISEYHSGLYLATFQCDGDRRRVLEEQPWHFDKFLMVFTHPDVSPTPTPDSVRYTPFWIQVHRIPFGRKSPQLAQFIADEIGDLLEIFPLSLVENFGPYLRFRVLFDITKPLRRGMTIRFRGISEPRWVSFKYEGLPNFCYFCGLLDHTYNKCSKYLLRCDNFPNPPLLEYKDTLRAASSSPHKKNPFQLSNSTPFEEFFPRLHPTPDAQDLQQAVDQFLHVDSPHSSPVSSSSLGIPPNIATTHATPSIPIRPSAPIISDSISVSTHIDKRKGKAPMIVPSNRTTRHNSGLVINVSCPPGNASTPPVIRPTFVRQDAHIGGSMRSMLKRARATALEDAVVPSMSEDDPSAGAATRPRREQ</sequence>
<reference evidence="4" key="2">
    <citation type="submission" date="2021-03" db="UniProtKB">
        <authorList>
            <consortium name="EnsemblPlants"/>
        </authorList>
    </citation>
    <scope>IDENTIFICATION</scope>
</reference>
<feature type="domain" description="DUF4283" evidence="2">
    <location>
        <begin position="39"/>
        <end position="108"/>
    </location>
</feature>
<dbReference type="Proteomes" id="UP000596661">
    <property type="component" value="Chromosome 5"/>
</dbReference>
<reference evidence="4" key="1">
    <citation type="submission" date="2018-11" db="EMBL/GenBank/DDBJ databases">
        <authorList>
            <person name="Grassa J C."/>
        </authorList>
    </citation>
    <scope>NUCLEOTIDE SEQUENCE [LARGE SCALE GENOMIC DNA]</scope>
</reference>
<dbReference type="EMBL" id="UZAU01000542">
    <property type="status" value="NOT_ANNOTATED_CDS"/>
    <property type="molecule type" value="Genomic_DNA"/>
</dbReference>
<dbReference type="Gramene" id="evm.model.05.1494">
    <property type="protein sequence ID" value="cds.evm.model.05.1494"/>
    <property type="gene ID" value="evm.TU.05.1494"/>
</dbReference>
<feature type="domain" description="Zinc knuckle CX2CX4HX4C" evidence="3">
    <location>
        <begin position="175"/>
        <end position="224"/>
    </location>
</feature>
<dbReference type="InterPro" id="IPR040256">
    <property type="entry name" value="At4g02000-like"/>
</dbReference>
<evidence type="ECO:0000259" key="3">
    <source>
        <dbReference type="Pfam" id="PF14392"/>
    </source>
</evidence>
<evidence type="ECO:0000259" key="2">
    <source>
        <dbReference type="Pfam" id="PF14111"/>
    </source>
</evidence>
<accession>A0A803PLJ9</accession>
<feature type="region of interest" description="Disordered" evidence="1">
    <location>
        <begin position="408"/>
        <end position="430"/>
    </location>
</feature>
<dbReference type="EnsemblPlants" id="evm.model.05.1494">
    <property type="protein sequence ID" value="cds.evm.model.05.1494"/>
    <property type="gene ID" value="evm.TU.05.1494"/>
</dbReference>
<evidence type="ECO:0000313" key="4">
    <source>
        <dbReference type="EnsemblPlants" id="cds.evm.model.05.1494"/>
    </source>
</evidence>
<dbReference type="PANTHER" id="PTHR31286">
    <property type="entry name" value="GLYCINE-RICH CELL WALL STRUCTURAL PROTEIN 1.8-LIKE"/>
    <property type="match status" value="1"/>
</dbReference>
<dbReference type="AlphaFoldDB" id="A0A803PLJ9"/>
<protein>
    <recommendedName>
        <fullName evidence="6">DUF4283 domain-containing protein</fullName>
    </recommendedName>
</protein>
<evidence type="ECO:0000256" key="1">
    <source>
        <dbReference type="SAM" id="MobiDB-lite"/>
    </source>
</evidence>
<dbReference type="InterPro" id="IPR025836">
    <property type="entry name" value="Zn_knuckle_CX2CX4HX4C"/>
</dbReference>
<proteinExistence type="predicted"/>
<evidence type="ECO:0000313" key="5">
    <source>
        <dbReference type="Proteomes" id="UP000596661"/>
    </source>
</evidence>